<dbReference type="Proteomes" id="UP001295740">
    <property type="component" value="Unassembled WGS sequence"/>
</dbReference>
<reference evidence="2" key="1">
    <citation type="submission" date="2023-10" db="EMBL/GenBank/DDBJ databases">
        <authorList>
            <person name="Hackl T."/>
        </authorList>
    </citation>
    <scope>NUCLEOTIDE SEQUENCE</scope>
</reference>
<comment type="caution">
    <text evidence="2">The sequence shown here is derived from an EMBL/GenBank/DDBJ whole genome shotgun (WGS) entry which is preliminary data.</text>
</comment>
<dbReference type="PANTHER" id="PTHR33606">
    <property type="entry name" value="PROTEIN YCII"/>
    <property type="match status" value="1"/>
</dbReference>
<dbReference type="InterPro" id="IPR051807">
    <property type="entry name" value="Sec-metab_biosynth-assoc"/>
</dbReference>
<dbReference type="InterPro" id="IPR005545">
    <property type="entry name" value="YCII"/>
</dbReference>
<keyword evidence="3" id="KW-1185">Reference proteome</keyword>
<dbReference type="EMBL" id="CAUWAG010000004">
    <property type="protein sequence ID" value="CAJ2502810.1"/>
    <property type="molecule type" value="Genomic_DNA"/>
</dbReference>
<evidence type="ECO:0000313" key="2">
    <source>
        <dbReference type="EMBL" id="CAJ2502810.1"/>
    </source>
</evidence>
<dbReference type="Gene3D" id="3.30.70.1060">
    <property type="entry name" value="Dimeric alpha+beta barrel"/>
    <property type="match status" value="1"/>
</dbReference>
<name>A0AAI8VD54_9PEZI</name>
<evidence type="ECO:0000259" key="1">
    <source>
        <dbReference type="Pfam" id="PF03795"/>
    </source>
</evidence>
<feature type="domain" description="YCII-related" evidence="1">
    <location>
        <begin position="14"/>
        <end position="100"/>
    </location>
</feature>
<dbReference type="SUPFAM" id="SSF54909">
    <property type="entry name" value="Dimeric alpha+beta barrel"/>
    <property type="match status" value="1"/>
</dbReference>
<gene>
    <name evidence="2" type="ORF">KHLLAP_LOCUS3278</name>
</gene>
<dbReference type="InterPro" id="IPR011008">
    <property type="entry name" value="Dimeric_a/b-barrel"/>
</dbReference>
<protein>
    <submittedName>
        <fullName evidence="2">Uu.00g102040.m01.CDS01</fullName>
    </submittedName>
</protein>
<dbReference type="AlphaFoldDB" id="A0AAI8VD54"/>
<proteinExistence type="predicted"/>
<sequence length="116" mass="12929">MSSISTPPAGKCEWLVVVPDKPGMQQKRLDVRPKHFEGLQPYLESGQFKTGGAVLNEKPEGDDPTKWDFHGSTLVLIAESKDEVKAILEKDIYATSGVWDVENAQIWAAKFAFRKP</sequence>
<dbReference type="Pfam" id="PF03795">
    <property type="entry name" value="YCII"/>
    <property type="match status" value="1"/>
</dbReference>
<dbReference type="PANTHER" id="PTHR33606:SF3">
    <property type="entry name" value="PROTEIN YCII"/>
    <property type="match status" value="1"/>
</dbReference>
<accession>A0AAI8VD54</accession>
<organism evidence="2 3">
    <name type="scientific">Anthostomella pinea</name>
    <dbReference type="NCBI Taxonomy" id="933095"/>
    <lineage>
        <taxon>Eukaryota</taxon>
        <taxon>Fungi</taxon>
        <taxon>Dikarya</taxon>
        <taxon>Ascomycota</taxon>
        <taxon>Pezizomycotina</taxon>
        <taxon>Sordariomycetes</taxon>
        <taxon>Xylariomycetidae</taxon>
        <taxon>Xylariales</taxon>
        <taxon>Xylariaceae</taxon>
        <taxon>Anthostomella</taxon>
    </lineage>
</organism>
<evidence type="ECO:0000313" key="3">
    <source>
        <dbReference type="Proteomes" id="UP001295740"/>
    </source>
</evidence>